<name>A0A198AIN5_9BACL</name>
<organism evidence="1 2">
    <name type="scientific">Paenibacillus oryzisoli</name>
    <dbReference type="NCBI Taxonomy" id="1850517"/>
    <lineage>
        <taxon>Bacteria</taxon>
        <taxon>Bacillati</taxon>
        <taxon>Bacillota</taxon>
        <taxon>Bacilli</taxon>
        <taxon>Bacillales</taxon>
        <taxon>Paenibacillaceae</taxon>
        <taxon>Paenibacillus</taxon>
    </lineage>
</organism>
<dbReference type="EMBL" id="LYPB01000049">
    <property type="protein sequence ID" value="OAS21364.1"/>
    <property type="molecule type" value="Genomic_DNA"/>
</dbReference>
<comment type="caution">
    <text evidence="1">The sequence shown here is derived from an EMBL/GenBank/DDBJ whole genome shotgun (WGS) entry which is preliminary data.</text>
</comment>
<dbReference type="OrthoDB" id="2599540at2"/>
<proteinExistence type="predicted"/>
<dbReference type="Proteomes" id="UP000078454">
    <property type="component" value="Unassembled WGS sequence"/>
</dbReference>
<sequence length="223" mass="25651">MTRVYPEQVKASMIRLIHDSEVLLLRHSTEIQFGDSTDLLGIVVMTNPGKFEFNKTTGWNAFKLGEGSSDTFIANDYPDLSMQNVIRVIRCGYESAGLLKPNGILRVYNLSNVRQPDGEKAEEYHERAKQVLPCVRHQLLEDPITHSRELFLDECNKSKFVIMGFVDGVFEEKLQQVLTWSEEIEHRICAVDDKGRYSHPRRWRTEPNLMNQAIESLKIVLKG</sequence>
<keyword evidence="2" id="KW-1185">Reference proteome</keyword>
<reference evidence="1 2" key="1">
    <citation type="submission" date="2016-05" db="EMBL/GenBank/DDBJ databases">
        <title>Paenibacillus sp. 1ZS3-15 nov., isolated from the rhizosphere soil.</title>
        <authorList>
            <person name="Zhang X.X."/>
            <person name="Zhang J."/>
        </authorList>
    </citation>
    <scope>NUCLEOTIDE SEQUENCE [LARGE SCALE GENOMIC DNA]</scope>
    <source>
        <strain evidence="1 2">1ZS3-15</strain>
    </source>
</reference>
<accession>A0A198AIN5</accession>
<dbReference type="AlphaFoldDB" id="A0A198AIN5"/>
<gene>
    <name evidence="1" type="ORF">A8708_31340</name>
</gene>
<evidence type="ECO:0000313" key="2">
    <source>
        <dbReference type="Proteomes" id="UP000078454"/>
    </source>
</evidence>
<evidence type="ECO:0000313" key="1">
    <source>
        <dbReference type="EMBL" id="OAS21364.1"/>
    </source>
</evidence>
<protein>
    <submittedName>
        <fullName evidence="1">Uncharacterized protein</fullName>
    </submittedName>
</protein>